<name>A0A520KQL9_METT2</name>
<dbReference type="HAMAP" id="MF_00803">
    <property type="entry name" value="Nop10"/>
    <property type="match status" value="1"/>
</dbReference>
<dbReference type="AlphaFoldDB" id="A0A520KQL9"/>
<gene>
    <name evidence="7" type="primary">nop10</name>
    <name evidence="8" type="ORF">EF806_06150</name>
</gene>
<dbReference type="InterPro" id="IPR023532">
    <property type="entry name" value="Nop10_arc-typ"/>
</dbReference>
<proteinExistence type="inferred from homology"/>
<evidence type="ECO:0000256" key="6">
    <source>
        <dbReference type="ARBA" id="ARBA00023274"/>
    </source>
</evidence>
<comment type="similarity">
    <text evidence="2 7">Belongs to the NOP10 family.</text>
</comment>
<organism evidence="8 9">
    <name type="scientific">Methanoliparum thermophilum</name>
    <dbReference type="NCBI Taxonomy" id="2491083"/>
    <lineage>
        <taxon>Archaea</taxon>
        <taxon>Methanobacteriati</taxon>
        <taxon>Methanobacteriota</taxon>
        <taxon>Candidatus Methanoliparia</taxon>
        <taxon>Candidatus Methanoliparales</taxon>
        <taxon>Candidatus Methanoliparaceae</taxon>
        <taxon>Candidatus Methanoliparum</taxon>
    </lineage>
</organism>
<dbReference type="Pfam" id="PF04135">
    <property type="entry name" value="Nop10p"/>
    <property type="match status" value="1"/>
</dbReference>
<evidence type="ECO:0000313" key="9">
    <source>
        <dbReference type="Proteomes" id="UP000317158"/>
    </source>
</evidence>
<keyword evidence="4 7" id="KW-0690">Ribosome biogenesis</keyword>
<dbReference type="GO" id="GO:0030515">
    <property type="term" value="F:snoRNA binding"/>
    <property type="evidence" value="ECO:0007669"/>
    <property type="project" value="InterPro"/>
</dbReference>
<dbReference type="GO" id="GO:0006364">
    <property type="term" value="P:rRNA processing"/>
    <property type="evidence" value="ECO:0007669"/>
    <property type="project" value="UniProtKB-UniRule"/>
</dbReference>
<dbReference type="GO" id="GO:1990904">
    <property type="term" value="C:ribonucleoprotein complex"/>
    <property type="evidence" value="ECO:0007669"/>
    <property type="project" value="UniProtKB-KW"/>
</dbReference>
<sequence>MRSKFRKCLECNRYTLKEYCPICKKRTFDPTPAKFSLEDRYGIYRRRLKYKEYYGGKNGCN</sequence>
<dbReference type="SUPFAM" id="SSF144210">
    <property type="entry name" value="Nop10-like SnoRNP"/>
    <property type="match status" value="1"/>
</dbReference>
<evidence type="ECO:0000256" key="7">
    <source>
        <dbReference type="HAMAP-Rule" id="MF_00803"/>
    </source>
</evidence>
<evidence type="ECO:0000313" key="8">
    <source>
        <dbReference type="EMBL" id="RZN63816.1"/>
    </source>
</evidence>
<evidence type="ECO:0000256" key="2">
    <source>
        <dbReference type="ARBA" id="ARBA00009462"/>
    </source>
</evidence>
<comment type="caution">
    <text evidence="8">The sequence shown here is derived from an EMBL/GenBank/DDBJ whole genome shotgun (WGS) entry which is preliminary data.</text>
</comment>
<keyword evidence="6 7" id="KW-0687">Ribonucleoprotein</keyword>
<dbReference type="InterPro" id="IPR036756">
    <property type="entry name" value="H/ACA_rnp_Nop10_sf"/>
</dbReference>
<dbReference type="InterPro" id="IPR007264">
    <property type="entry name" value="H/ACA_rnp_Nop10"/>
</dbReference>
<evidence type="ECO:0000256" key="4">
    <source>
        <dbReference type="ARBA" id="ARBA00022517"/>
    </source>
</evidence>
<accession>A0A520KQL9</accession>
<dbReference type="Proteomes" id="UP000317158">
    <property type="component" value="Unassembled WGS sequence"/>
</dbReference>
<dbReference type="EMBL" id="RXIF01000012">
    <property type="protein sequence ID" value="RZN63816.1"/>
    <property type="molecule type" value="Genomic_DNA"/>
</dbReference>
<evidence type="ECO:0000256" key="3">
    <source>
        <dbReference type="ARBA" id="ARBA00018821"/>
    </source>
</evidence>
<dbReference type="GO" id="GO:0001522">
    <property type="term" value="P:pseudouridine synthesis"/>
    <property type="evidence" value="ECO:0007669"/>
    <property type="project" value="InterPro"/>
</dbReference>
<comment type="function">
    <text evidence="1 7">Involved in ribosome biogenesis; more specifically in 18S rRNA pseudouridylation and in cleavage of pre-rRNA.</text>
</comment>
<dbReference type="Gene3D" id="2.20.28.40">
    <property type="entry name" value="H/ACA ribonucleoprotein complex, subunit Nop10"/>
    <property type="match status" value="1"/>
</dbReference>
<reference evidence="8 9" key="1">
    <citation type="journal article" date="2019" name="Nat. Microbiol.">
        <title>Wide diversity of methane and short-chain alkane metabolisms in uncultured archaea.</title>
        <authorList>
            <person name="Borrel G."/>
            <person name="Adam P.S."/>
            <person name="McKay L.J."/>
            <person name="Chen L.X."/>
            <person name="Sierra-Garcia I.N."/>
            <person name="Sieber C.M."/>
            <person name="Letourneur Q."/>
            <person name="Ghozlane A."/>
            <person name="Andersen G.L."/>
            <person name="Li W.J."/>
            <person name="Hallam S.J."/>
            <person name="Muyzer G."/>
            <person name="de Oliveira V.M."/>
            <person name="Inskeep W.P."/>
            <person name="Banfield J.F."/>
            <person name="Gribaldo S."/>
        </authorList>
    </citation>
    <scope>NUCLEOTIDE SEQUENCE [LARGE SCALE GENOMIC DNA]</scope>
    <source>
        <strain evidence="8">NM1a</strain>
    </source>
</reference>
<evidence type="ECO:0000256" key="1">
    <source>
        <dbReference type="ARBA" id="ARBA00002325"/>
    </source>
</evidence>
<keyword evidence="5 7" id="KW-0698">rRNA processing</keyword>
<protein>
    <recommendedName>
        <fullName evidence="3 7">Ribosome biogenesis protein Nop10</fullName>
    </recommendedName>
</protein>
<evidence type="ECO:0000256" key="5">
    <source>
        <dbReference type="ARBA" id="ARBA00022552"/>
    </source>
</evidence>